<keyword evidence="4" id="KW-0378">Hydrolase</keyword>
<dbReference type="SUPFAM" id="SSF89562">
    <property type="entry name" value="RraA-like"/>
    <property type="match status" value="1"/>
</dbReference>
<dbReference type="InterPro" id="IPR005493">
    <property type="entry name" value="RraA/RraA-like"/>
</dbReference>
<keyword evidence="1 2" id="KW-0479">Metal-binding</keyword>
<feature type="binding site" evidence="2">
    <location>
        <position position="380"/>
    </location>
    <ligand>
        <name>substrate</name>
    </ligand>
</feature>
<dbReference type="InterPro" id="IPR036704">
    <property type="entry name" value="RraA/RraA-like_sf"/>
</dbReference>
<feature type="domain" description="Fumarylacetoacetase-like C-terminal" evidence="3">
    <location>
        <begin position="22"/>
        <end position="222"/>
    </location>
</feature>
<evidence type="ECO:0000313" key="5">
    <source>
        <dbReference type="Proteomes" id="UP000594637"/>
    </source>
</evidence>
<evidence type="ECO:0000256" key="2">
    <source>
        <dbReference type="PIRSR" id="PIRSR605493-1"/>
    </source>
</evidence>
<dbReference type="RefSeq" id="WP_166854985.1">
    <property type="nucleotide sequence ID" value="NZ_CP063989.1"/>
</dbReference>
<dbReference type="PANTHER" id="PTHR11820">
    <property type="entry name" value="ACYLPYRUVASE"/>
    <property type="match status" value="1"/>
</dbReference>
<dbReference type="Gene3D" id="3.50.30.40">
    <property type="entry name" value="Ribonuclease E inhibitor RraA/RraA-like"/>
    <property type="match status" value="1"/>
</dbReference>
<dbReference type="NCBIfam" id="NF006093">
    <property type="entry name" value="PRK08245.1"/>
    <property type="match status" value="1"/>
</dbReference>
<dbReference type="EMBL" id="CP063989">
    <property type="protein sequence ID" value="QPL04424.1"/>
    <property type="molecule type" value="Genomic_DNA"/>
</dbReference>
<comment type="cofactor">
    <cofactor evidence="2">
        <name>Mg(2+)</name>
        <dbReference type="ChEBI" id="CHEBI:18420"/>
    </cofactor>
</comment>
<dbReference type="Pfam" id="PF01557">
    <property type="entry name" value="FAA_hydrolase"/>
    <property type="match status" value="1"/>
</dbReference>
<evidence type="ECO:0000256" key="1">
    <source>
        <dbReference type="ARBA" id="ARBA00022723"/>
    </source>
</evidence>
<organism evidence="4 5">
    <name type="scientific">Actinomyces respiraculi</name>
    <dbReference type="NCBI Taxonomy" id="2744574"/>
    <lineage>
        <taxon>Bacteria</taxon>
        <taxon>Bacillati</taxon>
        <taxon>Actinomycetota</taxon>
        <taxon>Actinomycetes</taxon>
        <taxon>Actinomycetales</taxon>
        <taxon>Actinomycetaceae</taxon>
        <taxon>Actinomyces</taxon>
    </lineage>
</organism>
<dbReference type="Proteomes" id="UP000594637">
    <property type="component" value="Chromosome"/>
</dbReference>
<dbReference type="GO" id="GO:0046872">
    <property type="term" value="F:metal ion binding"/>
    <property type="evidence" value="ECO:0007669"/>
    <property type="project" value="UniProtKB-KW"/>
</dbReference>
<dbReference type="InterPro" id="IPR011234">
    <property type="entry name" value="Fumarylacetoacetase-like_C"/>
</dbReference>
<name>A0A7T0LIK9_9ACTO</name>
<protein>
    <submittedName>
        <fullName evidence="4">Fumarylacetoacetate hydrolase family protein</fullName>
    </submittedName>
</protein>
<keyword evidence="2" id="KW-0460">Magnesium</keyword>
<keyword evidence="5" id="KW-1185">Reference proteome</keyword>
<evidence type="ECO:0000313" key="4">
    <source>
        <dbReference type="EMBL" id="QPL04424.1"/>
    </source>
</evidence>
<dbReference type="Pfam" id="PF03737">
    <property type="entry name" value="RraA-like"/>
    <property type="match status" value="1"/>
</dbReference>
<sequence>MTTTPTDVISEALGHRAGKVIAVHLSYASRAAQRGRTPTEASYFLKASSSITGPGTVTRPEGTELLVFEGEIALVIGTAARNVTEEQAWSHVGWVTAGNDMGLLDLRAADKGSNTRSKSGDGMTALGPVLLDASRLDPTRIGLRTRVDGNTVQDDSTVGMLFSLGYFIADLSRVMTLEPGDVILTGTPAGSSVMKPGQSVSVEVYSLDEPTLTTGELTTTVVAGPALGPTGSQPAADDTQRIDAWGSAEAAGLEPAPAPFVLTEDLRERLGRLAVSTISSQLRRRGYPGTSIDGVHPLVPGSRMVGTARTLRYIAYRPDLFTTHGGGYNAQKRAVDAIGEGEILVMEARGIPTAGTLGDVLALRAKVRGATGIITDGAVRDAAAVAEVGLPVMCACAHPSVLGRVHVPWETDVTITCGGTAVQPGDVIVADDDGAVVIPPSLVIEVIESSEQQEHEEVFIAEMVAAGHPVDGLFPLNAHWRERYETWRDNQD</sequence>
<dbReference type="GO" id="GO:0016787">
    <property type="term" value="F:hydrolase activity"/>
    <property type="evidence" value="ECO:0007669"/>
    <property type="project" value="UniProtKB-KW"/>
</dbReference>
<dbReference type="AlphaFoldDB" id="A0A7T0LIK9"/>
<feature type="binding site" evidence="2">
    <location>
        <position position="381"/>
    </location>
    <ligand>
        <name>Mg(2+)</name>
        <dbReference type="ChEBI" id="CHEBI:18420"/>
    </ligand>
</feature>
<dbReference type="SUPFAM" id="SSF56529">
    <property type="entry name" value="FAH"/>
    <property type="match status" value="1"/>
</dbReference>
<accession>A0A7T0LIK9</accession>
<dbReference type="KEGG" id="arep:ID810_06180"/>
<feature type="binding site" evidence="2">
    <location>
        <begin position="358"/>
        <end position="361"/>
    </location>
    <ligand>
        <name>substrate</name>
    </ligand>
</feature>
<proteinExistence type="predicted"/>
<dbReference type="NCBIfam" id="NF009399">
    <property type="entry name" value="PRK12764.1"/>
    <property type="match status" value="1"/>
</dbReference>
<gene>
    <name evidence="4" type="ORF">ID810_06180</name>
</gene>
<reference evidence="4 5" key="1">
    <citation type="submission" date="2020-11" db="EMBL/GenBank/DDBJ databases">
        <title>Actinomyces sp. ZJ750.</title>
        <authorList>
            <person name="Zhou J."/>
        </authorList>
    </citation>
    <scope>NUCLEOTIDE SEQUENCE [LARGE SCALE GENOMIC DNA]</scope>
    <source>
        <strain evidence="4 5">ZJ750</strain>
    </source>
</reference>
<dbReference type="CDD" id="cd16841">
    <property type="entry name" value="RraA_family"/>
    <property type="match status" value="1"/>
</dbReference>
<dbReference type="InterPro" id="IPR036663">
    <property type="entry name" value="Fumarylacetoacetase_C_sf"/>
</dbReference>
<dbReference type="PANTHER" id="PTHR11820:SF112">
    <property type="entry name" value="FUMARYLACETOACETATE HYDROLASE FAMILY PROTEIN (AFU_ORTHOLOGUE AFUA_1G02370)-RELATED"/>
    <property type="match status" value="1"/>
</dbReference>
<evidence type="ECO:0000259" key="3">
    <source>
        <dbReference type="Pfam" id="PF01557"/>
    </source>
</evidence>
<dbReference type="Gene3D" id="3.90.850.10">
    <property type="entry name" value="Fumarylacetoacetase-like, C-terminal domain"/>
    <property type="match status" value="1"/>
</dbReference>